<protein>
    <submittedName>
        <fullName evidence="3">Uncharacterized protein</fullName>
    </submittedName>
</protein>
<dbReference type="AlphaFoldDB" id="A0A1I2QP73"/>
<reference evidence="3 4" key="1">
    <citation type="submission" date="2016-10" db="EMBL/GenBank/DDBJ databases">
        <authorList>
            <person name="de Groot N.N."/>
        </authorList>
    </citation>
    <scope>NUCLEOTIDE SEQUENCE [LARGE SCALE GENOMIC DNA]</scope>
    <source>
        <strain evidence="3 4">OK461</strain>
    </source>
</reference>
<dbReference type="Proteomes" id="UP000181942">
    <property type="component" value="Unassembled WGS sequence"/>
</dbReference>
<evidence type="ECO:0000256" key="2">
    <source>
        <dbReference type="SAM" id="Phobius"/>
    </source>
</evidence>
<gene>
    <name evidence="3" type="ORF">SAMN02787118_11834</name>
</gene>
<accession>A0A1I2QP73</accession>
<evidence type="ECO:0000313" key="3">
    <source>
        <dbReference type="EMBL" id="SFG27456.1"/>
    </source>
</evidence>
<dbReference type="EMBL" id="FONR01000018">
    <property type="protein sequence ID" value="SFG27456.1"/>
    <property type="molecule type" value="Genomic_DNA"/>
</dbReference>
<feature type="transmembrane region" description="Helical" evidence="2">
    <location>
        <begin position="51"/>
        <end position="81"/>
    </location>
</feature>
<feature type="region of interest" description="Disordered" evidence="1">
    <location>
        <begin position="159"/>
        <end position="184"/>
    </location>
</feature>
<dbReference type="RefSeq" id="WP_143138311.1">
    <property type="nucleotide sequence ID" value="NZ_FONR01000018.1"/>
</dbReference>
<proteinExistence type="predicted"/>
<organism evidence="3 4">
    <name type="scientific">Streptomyces mirabilis</name>
    <dbReference type="NCBI Taxonomy" id="68239"/>
    <lineage>
        <taxon>Bacteria</taxon>
        <taxon>Bacillati</taxon>
        <taxon>Actinomycetota</taxon>
        <taxon>Actinomycetes</taxon>
        <taxon>Kitasatosporales</taxon>
        <taxon>Streptomycetaceae</taxon>
        <taxon>Streptomyces</taxon>
    </lineage>
</organism>
<keyword evidence="2" id="KW-0812">Transmembrane</keyword>
<keyword evidence="2" id="KW-1133">Transmembrane helix</keyword>
<sequence length="228" mass="25646">MTTENSATVKRRLPWWAWACGIVGAGAFIAALIWGPWWIEGRHLRDKHGNLVSSAGIIVTGFRTMLIAIVAGIFTALGLWYTHQNHQHTVEKDRIQADLTREDQVTGRYVEAVKLLASEKLHERLGGIYALERILKDSDRDHPTIVEVLSAFTRTKLREAEDERGRNGADDGETHEANELRAPSEDVKAALTVLARRDPEQRQAVPTQISGAQLSLHDLRGHLIWRVR</sequence>
<name>A0A1I2QP73_9ACTN</name>
<feature type="transmembrane region" description="Helical" evidence="2">
    <location>
        <begin position="15"/>
        <end position="39"/>
    </location>
</feature>
<evidence type="ECO:0000313" key="4">
    <source>
        <dbReference type="Proteomes" id="UP000181942"/>
    </source>
</evidence>
<evidence type="ECO:0000256" key="1">
    <source>
        <dbReference type="SAM" id="MobiDB-lite"/>
    </source>
</evidence>
<keyword evidence="2" id="KW-0472">Membrane</keyword>
<dbReference type="OrthoDB" id="4563217at2"/>